<evidence type="ECO:0000313" key="4">
    <source>
        <dbReference type="Proteomes" id="UP000237797"/>
    </source>
</evidence>
<dbReference type="InterPro" id="IPR005064">
    <property type="entry name" value="BUG"/>
</dbReference>
<comment type="caution">
    <text evidence="3">The sequence shown here is derived from an EMBL/GenBank/DDBJ whole genome shotgun (WGS) entry which is preliminary data.</text>
</comment>
<evidence type="ECO:0000313" key="3">
    <source>
        <dbReference type="EMBL" id="PRX42316.1"/>
    </source>
</evidence>
<dbReference type="CDD" id="cd07012">
    <property type="entry name" value="PBP2_Bug_TTT"/>
    <property type="match status" value="1"/>
</dbReference>
<keyword evidence="4" id="KW-1185">Reference proteome</keyword>
<dbReference type="PIRSF" id="PIRSF017082">
    <property type="entry name" value="YflP"/>
    <property type="match status" value="1"/>
</dbReference>
<comment type="similarity">
    <text evidence="1">Belongs to the UPF0065 (bug) family.</text>
</comment>
<dbReference type="PROSITE" id="PS51257">
    <property type="entry name" value="PROKAR_LIPOPROTEIN"/>
    <property type="match status" value="1"/>
</dbReference>
<proteinExistence type="inferred from homology"/>
<dbReference type="SUPFAM" id="SSF53850">
    <property type="entry name" value="Periplasmic binding protein-like II"/>
    <property type="match status" value="1"/>
</dbReference>
<dbReference type="Proteomes" id="UP000237797">
    <property type="component" value="Unassembled WGS sequence"/>
</dbReference>
<keyword evidence="2" id="KW-0732">Signal</keyword>
<feature type="chain" id="PRO_5039058225" evidence="2">
    <location>
        <begin position="24"/>
        <end position="319"/>
    </location>
</feature>
<dbReference type="PANTHER" id="PTHR42928:SF5">
    <property type="entry name" value="BLR1237 PROTEIN"/>
    <property type="match status" value="1"/>
</dbReference>
<accession>A0A2T0LIN1</accession>
<reference evidence="3 4" key="1">
    <citation type="submission" date="2018-03" db="EMBL/GenBank/DDBJ databases">
        <title>Genomic Encyclopedia of Archaeal and Bacterial Type Strains, Phase II (KMG-II): from individual species to whole genera.</title>
        <authorList>
            <person name="Goeker M."/>
        </authorList>
    </citation>
    <scope>NUCLEOTIDE SEQUENCE [LARGE SCALE GENOMIC DNA]</scope>
    <source>
        <strain evidence="3 4">DSM 44946</strain>
    </source>
</reference>
<organism evidence="3 4">
    <name type="scientific">Planifilum fimeticola</name>
    <dbReference type="NCBI Taxonomy" id="201975"/>
    <lineage>
        <taxon>Bacteria</taxon>
        <taxon>Bacillati</taxon>
        <taxon>Bacillota</taxon>
        <taxon>Bacilli</taxon>
        <taxon>Bacillales</taxon>
        <taxon>Thermoactinomycetaceae</taxon>
        <taxon>Planifilum</taxon>
    </lineage>
</organism>
<protein>
    <submittedName>
        <fullName evidence="3">Tripartite-type tricarboxylate transporter receptor subunit TctC</fullName>
    </submittedName>
</protein>
<feature type="signal peptide" evidence="2">
    <location>
        <begin position="1"/>
        <end position="23"/>
    </location>
</feature>
<dbReference type="Gene3D" id="3.40.190.150">
    <property type="entry name" value="Bordetella uptake gene, domain 1"/>
    <property type="match status" value="1"/>
</dbReference>
<dbReference type="InterPro" id="IPR042100">
    <property type="entry name" value="Bug_dom1"/>
</dbReference>
<keyword evidence="3" id="KW-0675">Receptor</keyword>
<dbReference type="PANTHER" id="PTHR42928">
    <property type="entry name" value="TRICARBOXYLATE-BINDING PROTEIN"/>
    <property type="match status" value="1"/>
</dbReference>
<evidence type="ECO:0000256" key="1">
    <source>
        <dbReference type="ARBA" id="ARBA00006987"/>
    </source>
</evidence>
<dbReference type="AlphaFoldDB" id="A0A2T0LIN1"/>
<name>A0A2T0LIN1_9BACL</name>
<dbReference type="Gene3D" id="3.40.190.10">
    <property type="entry name" value="Periplasmic binding protein-like II"/>
    <property type="match status" value="1"/>
</dbReference>
<gene>
    <name evidence="3" type="ORF">CLV97_102104</name>
</gene>
<dbReference type="RefSeq" id="WP_245891326.1">
    <property type="nucleotide sequence ID" value="NZ_PVNE01000002.1"/>
</dbReference>
<dbReference type="EMBL" id="PVNE01000002">
    <property type="protein sequence ID" value="PRX42316.1"/>
    <property type="molecule type" value="Genomic_DNA"/>
</dbReference>
<sequence length="319" mass="34769">MRGIHRTWIGILTAGLLALTACASPLAGGGESYPNRSITYMIPFDPGGQSDIEARRQQPILEKELGQKIVVTYKPGAGGAVGWAELVRQKPDGYYIAGINIPHIILQPLANKDTGYRTEQIEPIMIFQSTPIGLAVRKESGIHSLEDFIEKAKKNPGKITVAGSGSFSGHHLAFEQLQKLAGIQMKYVPFTGGASQMQGFLGGNTEAILANSNDLVGYKDQIQILAIGSKQRFEALPDVPTFKELGYDMTASIDRGVAVPPGTPQAVKEKLEKAFKIIVDDPKIRKQMIKEGFEPKAMGIEESQAYIKKKSDELKPFMD</sequence>
<dbReference type="Pfam" id="PF03401">
    <property type="entry name" value="TctC"/>
    <property type="match status" value="1"/>
</dbReference>
<evidence type="ECO:0000256" key="2">
    <source>
        <dbReference type="SAM" id="SignalP"/>
    </source>
</evidence>